<dbReference type="PANTHER" id="PTHR31302">
    <property type="entry name" value="TRANSMEMBRANE PROTEIN WITH METALLOPHOSPHOESTERASE DOMAIN-RELATED"/>
    <property type="match status" value="1"/>
</dbReference>
<dbReference type="EMBL" id="VAWA01000016">
    <property type="protein sequence ID" value="TLP73099.1"/>
    <property type="molecule type" value="Genomic_DNA"/>
</dbReference>
<dbReference type="Pfam" id="PF00149">
    <property type="entry name" value="Metallophos"/>
    <property type="match status" value="1"/>
</dbReference>
<reference evidence="2 3" key="1">
    <citation type="submission" date="2019-05" db="EMBL/GenBank/DDBJ databases">
        <title>Nesterenkonia sp. GY239, isolated from the Southern Atlantic Ocean.</title>
        <authorList>
            <person name="Zhang G."/>
        </authorList>
    </citation>
    <scope>NUCLEOTIDE SEQUENCE [LARGE SCALE GENOMIC DNA]</scope>
    <source>
        <strain evidence="2 3">GY239</strain>
    </source>
</reference>
<dbReference type="InterPro" id="IPR004843">
    <property type="entry name" value="Calcineurin-like_PHP"/>
</dbReference>
<keyword evidence="3" id="KW-1185">Reference proteome</keyword>
<evidence type="ECO:0000313" key="2">
    <source>
        <dbReference type="EMBL" id="TLP73099.1"/>
    </source>
</evidence>
<dbReference type="GO" id="GO:0016020">
    <property type="term" value="C:membrane"/>
    <property type="evidence" value="ECO:0007669"/>
    <property type="project" value="GOC"/>
</dbReference>
<dbReference type="GO" id="GO:0009245">
    <property type="term" value="P:lipid A biosynthetic process"/>
    <property type="evidence" value="ECO:0007669"/>
    <property type="project" value="TreeGrafter"/>
</dbReference>
<proteinExistence type="predicted"/>
<dbReference type="GO" id="GO:0008758">
    <property type="term" value="F:UDP-2,3-diacylglucosamine hydrolase activity"/>
    <property type="evidence" value="ECO:0007669"/>
    <property type="project" value="TreeGrafter"/>
</dbReference>
<dbReference type="InterPro" id="IPR029052">
    <property type="entry name" value="Metallo-depent_PP-like"/>
</dbReference>
<organism evidence="2 3">
    <name type="scientific">Nesterenkonia sphaerica</name>
    <dbReference type="NCBI Taxonomy" id="1804988"/>
    <lineage>
        <taxon>Bacteria</taxon>
        <taxon>Bacillati</taxon>
        <taxon>Actinomycetota</taxon>
        <taxon>Actinomycetes</taxon>
        <taxon>Micrococcales</taxon>
        <taxon>Micrococcaceae</taxon>
        <taxon>Nesterenkonia</taxon>
    </lineage>
</organism>
<evidence type="ECO:0000259" key="1">
    <source>
        <dbReference type="Pfam" id="PF00149"/>
    </source>
</evidence>
<name>A0A5R9A330_9MICC</name>
<sequence>MLRGLSAAAGAACALGLGTLAYANRVELNRFTLRHAEVVVPGLAVQLRLLHISDIHYVPGQQKKHDWLQQLAAWEPDFVVNTGDNLSDPKAVPEVLSALGPLMDLPGCFVPGSNDYYAPQWKNPLKYFTGPSTLHPTASSLPTEDLFGGFDAAGWINLSNTHAATTVGGVELALSGVDDPHIERNEFSGWPETDPQLRIGVAHAPQLHVLETFTAAKADLVLAGHTHGGQVCLPSLTGTGRALVTNCDLPVRYAKGLHSRERPGGGHTHVHVSAGLGTSAKAPVRLFCPPEATLLTVRGS</sequence>
<accession>A0A5R9A330</accession>
<dbReference type="Proteomes" id="UP000306544">
    <property type="component" value="Unassembled WGS sequence"/>
</dbReference>
<dbReference type="AlphaFoldDB" id="A0A5R9A330"/>
<dbReference type="SUPFAM" id="SSF56300">
    <property type="entry name" value="Metallo-dependent phosphatases"/>
    <property type="match status" value="1"/>
</dbReference>
<dbReference type="InterPro" id="IPR051158">
    <property type="entry name" value="Metallophosphoesterase_sf"/>
</dbReference>
<feature type="domain" description="Calcineurin-like phosphoesterase" evidence="1">
    <location>
        <begin position="47"/>
        <end position="228"/>
    </location>
</feature>
<evidence type="ECO:0000313" key="3">
    <source>
        <dbReference type="Proteomes" id="UP000306544"/>
    </source>
</evidence>
<gene>
    <name evidence="2" type="ORF">FEF27_10825</name>
</gene>
<dbReference type="PANTHER" id="PTHR31302:SF20">
    <property type="entry name" value="CONSERVED PROTEIN"/>
    <property type="match status" value="1"/>
</dbReference>
<protein>
    <submittedName>
        <fullName evidence="2">Metallophosphoesterase</fullName>
    </submittedName>
</protein>
<dbReference type="OrthoDB" id="9780884at2"/>
<dbReference type="Gene3D" id="3.60.21.10">
    <property type="match status" value="1"/>
</dbReference>
<comment type="caution">
    <text evidence="2">The sequence shown here is derived from an EMBL/GenBank/DDBJ whole genome shotgun (WGS) entry which is preliminary data.</text>
</comment>